<reference evidence="1" key="1">
    <citation type="submission" date="2022-11" db="EMBL/GenBank/DDBJ databases">
        <title>Prophages regulate Shewanella fidelis motility and biofilm formation: implications for gut colonization dynamics in Ciona robusta.</title>
        <authorList>
            <person name="Natarajan O."/>
            <person name="Gibboney S.L."/>
            <person name="Young M.N."/>
            <person name="Lim S.J."/>
            <person name="Pluta N."/>
            <person name="Atkinson C.G.F."/>
            <person name="Leigh B.A."/>
            <person name="Liberti A."/>
            <person name="Kees E."/>
            <person name="Breitbart M."/>
            <person name="Gralnick J."/>
            <person name="Dishaw L.J."/>
        </authorList>
    </citation>
    <scope>NUCLEOTIDE SEQUENCE</scope>
    <source>
        <strain evidence="1">3313</strain>
    </source>
</reference>
<comment type="caution">
    <text evidence="1">The sequence shown here is derived from an EMBL/GenBank/DDBJ whole genome shotgun (WGS) entry which is preliminary data.</text>
</comment>
<proteinExistence type="predicted"/>
<evidence type="ECO:0000313" key="2">
    <source>
        <dbReference type="Proteomes" id="UP001259340"/>
    </source>
</evidence>
<name>A0AAW8NJ34_9GAMM</name>
<dbReference type="RefSeq" id="WP_310654023.1">
    <property type="nucleotide sequence ID" value="NZ_JAPMLA010000005.1"/>
</dbReference>
<protein>
    <submittedName>
        <fullName evidence="1">Uncharacterized protein</fullName>
    </submittedName>
</protein>
<dbReference type="Proteomes" id="UP001259340">
    <property type="component" value="Unassembled WGS sequence"/>
</dbReference>
<accession>A0AAW8NJ34</accession>
<gene>
    <name evidence="1" type="ORF">OS133_03475</name>
</gene>
<dbReference type="AlphaFoldDB" id="A0AAW8NJ34"/>
<sequence>MKSYFHRFGCSVKQYWKGEQQQAKLTEIAQGLCLSSSLWQA</sequence>
<evidence type="ECO:0000313" key="1">
    <source>
        <dbReference type="EMBL" id="MDR8522760.1"/>
    </source>
</evidence>
<organism evidence="1 2">
    <name type="scientific">Shewanella fidelis</name>
    <dbReference type="NCBI Taxonomy" id="173509"/>
    <lineage>
        <taxon>Bacteria</taxon>
        <taxon>Pseudomonadati</taxon>
        <taxon>Pseudomonadota</taxon>
        <taxon>Gammaproteobacteria</taxon>
        <taxon>Alteromonadales</taxon>
        <taxon>Shewanellaceae</taxon>
        <taxon>Shewanella</taxon>
    </lineage>
</organism>
<dbReference type="EMBL" id="JAPMLE010000001">
    <property type="protein sequence ID" value="MDR8522760.1"/>
    <property type="molecule type" value="Genomic_DNA"/>
</dbReference>